<dbReference type="Proteomes" id="UP000095003">
    <property type="component" value="Unassembled WGS sequence"/>
</dbReference>
<dbReference type="RefSeq" id="WP_069157675.1">
    <property type="nucleotide sequence ID" value="NZ_DBGDOY010000022.1"/>
</dbReference>
<dbReference type="SUPFAM" id="SSF46785">
    <property type="entry name" value="Winged helix' DNA-binding domain"/>
    <property type="match status" value="1"/>
</dbReference>
<protein>
    <recommendedName>
        <fullName evidence="4">Phospholipase D-like domain-containing protein</fullName>
    </recommendedName>
</protein>
<evidence type="ECO:0000313" key="3">
    <source>
        <dbReference type="Proteomes" id="UP000095003"/>
    </source>
</evidence>
<reference evidence="2 3" key="1">
    <citation type="submission" date="2016-07" db="EMBL/GenBank/DDBJ databases">
        <title>Characterization of isolates of Eisenbergiella tayi derived from blood cultures, using whole genome sequencing.</title>
        <authorList>
            <person name="Burdz T."/>
            <person name="Wiebe D."/>
            <person name="Huynh C."/>
            <person name="Bernard K."/>
        </authorList>
    </citation>
    <scope>NUCLEOTIDE SEQUENCE [LARGE SCALE GENOMIC DNA]</scope>
    <source>
        <strain evidence="2 3">NML 120489</strain>
    </source>
</reference>
<dbReference type="Gene3D" id="3.30.870.10">
    <property type="entry name" value="Endonuclease Chain A"/>
    <property type="match status" value="1"/>
</dbReference>
<name>A0A1E3AQG4_9FIRM</name>
<keyword evidence="1" id="KW-0175">Coiled coil</keyword>
<evidence type="ECO:0000256" key="1">
    <source>
        <dbReference type="SAM" id="Coils"/>
    </source>
</evidence>
<evidence type="ECO:0000313" key="2">
    <source>
        <dbReference type="EMBL" id="ODM10963.1"/>
    </source>
</evidence>
<sequence length="493" mass="56658">MTIEKLAKSKANAVPNCSLVKYYEAGVPQWHMEVILTMLKQKNLTVLQEFILKFISAGIENVAEIRSFLGINESAINNAVAVLQKNSFISVDIFYSKLKLTDKGEKALREAAIIVPEDIEYALYVDGLLGNIYLDTRKLYTQKELHDFDIKPVNTIIDKPTQDYLVYENVKRAVNTFKKSHAYEQDKLEGDLQEVSKVEKTYIEYKKIYVLVFMNNKSGDIELQAYEGASRNDDYGIALQKMYINNTRVFDFDSKNEEVDNPGDDSLIGVLPKEVIESAKAFAYKDSTIDKEISNLNTQLIDIKENSQDEDEIQKETATERIRFLEKKIAEMENERKGADRVLTTYDHRPLLIDALDNVQNCVIIVSPWIKAGGLNNEIIDRIEKALQKKARVVIGYGISEKEDNDEWIINKLSDIQKKWYGKKYLNIIRLSNTHEKVLIKDNEFMVITSFNWLSFKGDPNKGFRQETGYYTESKDAISQMKINLSQRLGIKL</sequence>
<dbReference type="Gene3D" id="1.10.10.10">
    <property type="entry name" value="Winged helix-like DNA-binding domain superfamily/Winged helix DNA-binding domain"/>
    <property type="match status" value="1"/>
</dbReference>
<accession>A0A1E3AQG4</accession>
<dbReference type="AlphaFoldDB" id="A0A1E3AQG4"/>
<dbReference type="InterPro" id="IPR036388">
    <property type="entry name" value="WH-like_DNA-bd_sf"/>
</dbReference>
<dbReference type="EMBL" id="MCGI01000003">
    <property type="protein sequence ID" value="ODM10963.1"/>
    <property type="molecule type" value="Genomic_DNA"/>
</dbReference>
<evidence type="ECO:0008006" key="4">
    <source>
        <dbReference type="Google" id="ProtNLM"/>
    </source>
</evidence>
<comment type="caution">
    <text evidence="2">The sequence shown here is derived from an EMBL/GenBank/DDBJ whole genome shotgun (WGS) entry which is preliminary data.</text>
</comment>
<dbReference type="SUPFAM" id="SSF56024">
    <property type="entry name" value="Phospholipase D/nuclease"/>
    <property type="match status" value="1"/>
</dbReference>
<dbReference type="InterPro" id="IPR036390">
    <property type="entry name" value="WH_DNA-bd_sf"/>
</dbReference>
<organism evidence="2 3">
    <name type="scientific">Eisenbergiella tayi</name>
    <dbReference type="NCBI Taxonomy" id="1432052"/>
    <lineage>
        <taxon>Bacteria</taxon>
        <taxon>Bacillati</taxon>
        <taxon>Bacillota</taxon>
        <taxon>Clostridia</taxon>
        <taxon>Lachnospirales</taxon>
        <taxon>Lachnospiraceae</taxon>
        <taxon>Eisenbergiella</taxon>
    </lineage>
</organism>
<proteinExistence type="predicted"/>
<feature type="coiled-coil region" evidence="1">
    <location>
        <begin position="308"/>
        <end position="342"/>
    </location>
</feature>
<gene>
    <name evidence="2" type="ORF">BEH84_03392</name>
</gene>